<dbReference type="EMBL" id="JACHIF010000001">
    <property type="protein sequence ID" value="MBB5036026.1"/>
    <property type="molecule type" value="Genomic_DNA"/>
</dbReference>
<feature type="transmembrane region" description="Helical" evidence="1">
    <location>
        <begin position="91"/>
        <end position="112"/>
    </location>
</feature>
<keyword evidence="1" id="KW-0812">Transmembrane</keyword>
<proteinExistence type="predicted"/>
<dbReference type="InterPro" id="IPR052372">
    <property type="entry name" value="YpjD/HemX"/>
</dbReference>
<dbReference type="GO" id="GO:0017004">
    <property type="term" value="P:cytochrome complex assembly"/>
    <property type="evidence" value="ECO:0007669"/>
    <property type="project" value="InterPro"/>
</dbReference>
<feature type="transmembrane region" description="Helical" evidence="1">
    <location>
        <begin position="239"/>
        <end position="257"/>
    </location>
</feature>
<keyword evidence="1" id="KW-0472">Membrane</keyword>
<evidence type="ECO:0000259" key="2">
    <source>
        <dbReference type="Pfam" id="PF01578"/>
    </source>
</evidence>
<dbReference type="PANTHER" id="PTHR38034:SF1">
    <property type="entry name" value="INNER MEMBRANE PROTEIN YPJD"/>
    <property type="match status" value="1"/>
</dbReference>
<sequence>MTPDRIALLLSTFAFLAAVVPALRALQTGDWRRGMAQKLTMALGFVFQTGAIYLRGQVVGQCPMKSVSDILVFIAWSVVLLYFLVGTTYRVSLLGMFTAPMVVAMHGLAFALPGAFPDYAAKPKIDALVELHAALALVAYAAFALACVTGVMYLLQERFLKRHLIGGLFYQLPPIQGLAKAIQRQVLLGLVLLSASLAITFKLDTPITNPKLVFAWGVWGLYAVMGFIAWRHALSPRQTAWLAAVGFVIPFISLWLVT</sequence>
<dbReference type="InterPro" id="IPR002541">
    <property type="entry name" value="Cyt_c_assembly"/>
</dbReference>
<dbReference type="AlphaFoldDB" id="A0A7W7YGY6"/>
<keyword evidence="4" id="KW-1185">Reference proteome</keyword>
<gene>
    <name evidence="3" type="ORF">HNQ64_000260</name>
</gene>
<evidence type="ECO:0000313" key="4">
    <source>
        <dbReference type="Proteomes" id="UP000534294"/>
    </source>
</evidence>
<accession>A0A7W7YGY6</accession>
<dbReference type="PANTHER" id="PTHR38034">
    <property type="entry name" value="INNER MEMBRANE PROTEIN YPJD"/>
    <property type="match status" value="1"/>
</dbReference>
<comment type="caution">
    <text evidence="3">The sequence shown here is derived from an EMBL/GenBank/DDBJ whole genome shotgun (WGS) entry which is preliminary data.</text>
</comment>
<dbReference type="Proteomes" id="UP000534294">
    <property type="component" value="Unassembled WGS sequence"/>
</dbReference>
<reference evidence="3 4" key="1">
    <citation type="submission" date="2020-08" db="EMBL/GenBank/DDBJ databases">
        <title>Genomic Encyclopedia of Type Strains, Phase IV (KMG-IV): sequencing the most valuable type-strain genomes for metagenomic binning, comparative biology and taxonomic classification.</title>
        <authorList>
            <person name="Goeker M."/>
        </authorList>
    </citation>
    <scope>NUCLEOTIDE SEQUENCE [LARGE SCALE GENOMIC DNA]</scope>
    <source>
        <strain evidence="3 4">DSM 12251</strain>
    </source>
</reference>
<feature type="transmembrane region" description="Helical" evidence="1">
    <location>
        <begin position="133"/>
        <end position="155"/>
    </location>
</feature>
<feature type="transmembrane region" description="Helical" evidence="1">
    <location>
        <begin position="66"/>
        <end position="85"/>
    </location>
</feature>
<dbReference type="Pfam" id="PF01578">
    <property type="entry name" value="Cytochrom_C_asm"/>
    <property type="match status" value="1"/>
</dbReference>
<evidence type="ECO:0000313" key="3">
    <source>
        <dbReference type="EMBL" id="MBB5036026.1"/>
    </source>
</evidence>
<protein>
    <submittedName>
        <fullName evidence="3">ABC-type uncharacterized transport system permease subunit</fullName>
    </submittedName>
</protein>
<dbReference type="GO" id="GO:0020037">
    <property type="term" value="F:heme binding"/>
    <property type="evidence" value="ECO:0007669"/>
    <property type="project" value="InterPro"/>
</dbReference>
<evidence type="ECO:0000256" key="1">
    <source>
        <dbReference type="SAM" id="Phobius"/>
    </source>
</evidence>
<keyword evidence="1" id="KW-1133">Transmembrane helix</keyword>
<feature type="transmembrane region" description="Helical" evidence="1">
    <location>
        <begin position="182"/>
        <end position="201"/>
    </location>
</feature>
<organism evidence="3 4">
    <name type="scientific">Prosthecobacter dejongeii</name>
    <dbReference type="NCBI Taxonomy" id="48465"/>
    <lineage>
        <taxon>Bacteria</taxon>
        <taxon>Pseudomonadati</taxon>
        <taxon>Verrucomicrobiota</taxon>
        <taxon>Verrucomicrobiia</taxon>
        <taxon>Verrucomicrobiales</taxon>
        <taxon>Verrucomicrobiaceae</taxon>
        <taxon>Prosthecobacter</taxon>
    </lineage>
</organism>
<feature type="transmembrane region" description="Helical" evidence="1">
    <location>
        <begin position="213"/>
        <end position="233"/>
    </location>
</feature>
<feature type="domain" description="Cytochrome c assembly protein" evidence="2">
    <location>
        <begin position="67"/>
        <end position="256"/>
    </location>
</feature>
<dbReference type="RefSeq" id="WP_184204471.1">
    <property type="nucleotide sequence ID" value="NZ_JACHIF010000001.1"/>
</dbReference>
<name>A0A7W7YGY6_9BACT</name>